<gene>
    <name evidence="4" type="ORF">EV420DRAFT_1641589</name>
</gene>
<keyword evidence="3" id="KW-0732">Signal</keyword>
<dbReference type="EMBL" id="JAUEPS010000013">
    <property type="protein sequence ID" value="KAK0460248.1"/>
    <property type="molecule type" value="Genomic_DNA"/>
</dbReference>
<dbReference type="AlphaFoldDB" id="A0AA39N7B6"/>
<feature type="compositionally biased region" description="Low complexity" evidence="1">
    <location>
        <begin position="369"/>
        <end position="382"/>
    </location>
</feature>
<evidence type="ECO:0000256" key="3">
    <source>
        <dbReference type="SAM" id="SignalP"/>
    </source>
</evidence>
<feature type="transmembrane region" description="Helical" evidence="2">
    <location>
        <begin position="387"/>
        <end position="409"/>
    </location>
</feature>
<dbReference type="RefSeq" id="XP_060332374.1">
    <property type="nucleotide sequence ID" value="XM_060477258.1"/>
</dbReference>
<organism evidence="4 5">
    <name type="scientific">Armillaria tabescens</name>
    <name type="common">Ringless honey mushroom</name>
    <name type="synonym">Agaricus tabescens</name>
    <dbReference type="NCBI Taxonomy" id="1929756"/>
    <lineage>
        <taxon>Eukaryota</taxon>
        <taxon>Fungi</taxon>
        <taxon>Dikarya</taxon>
        <taxon>Basidiomycota</taxon>
        <taxon>Agaricomycotina</taxon>
        <taxon>Agaricomycetes</taxon>
        <taxon>Agaricomycetidae</taxon>
        <taxon>Agaricales</taxon>
        <taxon>Marasmiineae</taxon>
        <taxon>Physalacriaceae</taxon>
        <taxon>Desarmillaria</taxon>
    </lineage>
</organism>
<protein>
    <submittedName>
        <fullName evidence="4">Uncharacterized protein</fullName>
    </submittedName>
</protein>
<feature type="compositionally biased region" description="Pro residues" evidence="1">
    <location>
        <begin position="510"/>
        <end position="520"/>
    </location>
</feature>
<feature type="compositionally biased region" description="Gly residues" evidence="1">
    <location>
        <begin position="216"/>
        <end position="225"/>
    </location>
</feature>
<evidence type="ECO:0000313" key="4">
    <source>
        <dbReference type="EMBL" id="KAK0460248.1"/>
    </source>
</evidence>
<keyword evidence="2" id="KW-1133">Transmembrane helix</keyword>
<evidence type="ECO:0000313" key="5">
    <source>
        <dbReference type="Proteomes" id="UP001175211"/>
    </source>
</evidence>
<evidence type="ECO:0000256" key="1">
    <source>
        <dbReference type="SAM" id="MobiDB-lite"/>
    </source>
</evidence>
<reference evidence="4" key="1">
    <citation type="submission" date="2023-06" db="EMBL/GenBank/DDBJ databases">
        <authorList>
            <consortium name="Lawrence Berkeley National Laboratory"/>
            <person name="Ahrendt S."/>
            <person name="Sahu N."/>
            <person name="Indic B."/>
            <person name="Wong-Bajracharya J."/>
            <person name="Merenyi Z."/>
            <person name="Ke H.-M."/>
            <person name="Monk M."/>
            <person name="Kocsube S."/>
            <person name="Drula E."/>
            <person name="Lipzen A."/>
            <person name="Balint B."/>
            <person name="Henrissat B."/>
            <person name="Andreopoulos B."/>
            <person name="Martin F.M."/>
            <person name="Harder C.B."/>
            <person name="Rigling D."/>
            <person name="Ford K.L."/>
            <person name="Foster G.D."/>
            <person name="Pangilinan J."/>
            <person name="Papanicolaou A."/>
            <person name="Barry K."/>
            <person name="LaButti K."/>
            <person name="Viragh M."/>
            <person name="Koriabine M."/>
            <person name="Yan M."/>
            <person name="Riley R."/>
            <person name="Champramary S."/>
            <person name="Plett K.L."/>
            <person name="Tsai I.J."/>
            <person name="Slot J."/>
            <person name="Sipos G."/>
            <person name="Plett J."/>
            <person name="Nagy L.G."/>
            <person name="Grigoriev I.V."/>
        </authorList>
    </citation>
    <scope>NUCLEOTIDE SEQUENCE</scope>
    <source>
        <strain evidence="4">CCBAS 213</strain>
    </source>
</reference>
<proteinExistence type="predicted"/>
<keyword evidence="2" id="KW-0812">Transmembrane</keyword>
<feature type="region of interest" description="Disordered" evidence="1">
    <location>
        <begin position="322"/>
        <end position="382"/>
    </location>
</feature>
<feature type="signal peptide" evidence="3">
    <location>
        <begin position="1"/>
        <end position="20"/>
    </location>
</feature>
<feature type="chain" id="PRO_5041313704" evidence="3">
    <location>
        <begin position="21"/>
        <end position="520"/>
    </location>
</feature>
<comment type="caution">
    <text evidence="4">The sequence shown here is derived from an EMBL/GenBank/DDBJ whole genome shotgun (WGS) entry which is preliminary data.</text>
</comment>
<dbReference type="Proteomes" id="UP001175211">
    <property type="component" value="Unassembled WGS sequence"/>
</dbReference>
<name>A0AA39N7B6_ARMTA</name>
<feature type="region of interest" description="Disordered" evidence="1">
    <location>
        <begin position="451"/>
        <end position="520"/>
    </location>
</feature>
<feature type="compositionally biased region" description="Polar residues" evidence="1">
    <location>
        <begin position="179"/>
        <end position="188"/>
    </location>
</feature>
<keyword evidence="2" id="KW-0472">Membrane</keyword>
<dbReference type="CDD" id="cd12087">
    <property type="entry name" value="TM_EGFR-like"/>
    <property type="match status" value="1"/>
</dbReference>
<feature type="region of interest" description="Disordered" evidence="1">
    <location>
        <begin position="162"/>
        <end position="263"/>
    </location>
</feature>
<keyword evidence="5" id="KW-1185">Reference proteome</keyword>
<evidence type="ECO:0000256" key="2">
    <source>
        <dbReference type="SAM" id="Phobius"/>
    </source>
</evidence>
<dbReference type="GeneID" id="85360806"/>
<sequence>MASTFFYAVFSIAFILNVFGHPITISTKSAPQTSRQSMVVPAWEPRDPDYFHLVSLASRVTSGRGRELHSAESFVAARKPFISFGVAGLHHIDPLSGERATSHDARVLNEGNTTNEMLARRATFEVSRKIHDRNLRDDDSEDIKIRADSGKAITFKKVKDRGNATSGDVTINGGGRGSTAVSGNSTTDGGEGGAATSGNVRLNGGGRGSTAVSGDTTGGKGGAATGGDPPETGDAGGNGDASAGNETTTSGNPLKTGEAGGNATSGNATAGYGGDATTGNASAGHGGTATSGNAKILSGTATSGSATSGGVGGNATSGNAITGNGGNATSGDATNNGDGGSATSGDAISGDESPVDGEPTPTSAVQIASSTTSTSTDTTSHSTKAPVIIGSTIGSLTFVVILGFLGFFLRRRKSRYRDDNTSKAESLPTGFRHFSVGTFISSPPSVHPYPFAPNRRCSNSPLPSDAGLPQDVTSTSSRGSYLRRREEERSLAYENPMRSTVEPVETTYGPSPPPSYQSPR</sequence>
<accession>A0AA39N7B6</accession>